<evidence type="ECO:0000313" key="2">
    <source>
        <dbReference type="Proteomes" id="UP000831701"/>
    </source>
</evidence>
<sequence>MTTKRKLIGRLVPCRCFRGEEEVISVLDYSHCSLQQVPKEIFSFERTLEELYLDANQIEELPKGGLQLPPPEELLTDSEGGWETLSPESGPCSLPPLSTRRFEVVDARSLVPVVARWQSSRTRWWTPEVRDAVRLKKESYRTMLACGTPDAVDRYRQAKQAAARTVLEAKTRVWEEFGEAMEEDYRSASKRFWQTVRRLRRGKQYSANTVYSAGGELLTSTGDIVGRWKKYFEDLLNPTDLPSNEEAEAGVSEVDSSITQAEVTEVVRKLLSGKAPGVDEIRPEYLKSLDVVGLSWLTRLCNIAWRLGTVPLEWQTGVVVPLFKKGDRRVCSNYRGITLLSLPGKVYARVLERRIRPIVDPRIQEEQCGFRPGRGTLDQLYTLHRVLEGLWEFAQPVHMCFVDLEKAFDRVPRGILWGCSASMGSGEPLLRAVRSLYDRSRSLVRIAGSKSDLFPVHVGLRQGCPLSPVLFIIFMDRISRRSQGPEGVRFGNHRISSLLFADDVVLMASSGQDLQHVLERFAAECEAAGMRISTSKSEAMVLDRKRVACPLQVGGEVLPQVEEFKYLGVLFTSEGKIEREIDRRIGAASCSYAVGVPDRIVVKKELSRKAKLSIYRSIYVPTLTYGHELWVMTERTRSRIQAAEMSFLRRVAGRSLRDRQLFNCQALKKLSMPDNDLSNLPTTIASLVNLKELDISKNGIQEFPDNIKCCKGLSVVEASVNPITKLPDGFTQLLNLTQLFLNDAFLEYLPANFGRLSKLRILELRENHLKTMPKSIHRLTQLERLDLGSNEFSEMPEVLEQIHNLRELWLDNNSLQSIPGSIGKLRQLRYLDLAKNRIETLDTDISGCEALEDLLLSSNMLQHLPDSIGMLKKLTTLKVDDNQLTSLPNTIGSLSLLEELDCSCNELESLPPTIGYLHSLRTFAADENFLSELPREIGNCKNVTVMSLRSNKLEFLPDEIGQMTKLRVLNLSDNRLKNLPFTFTKLKDLAALWLSDNQSKALIPLQTEAHPETKQKVLTNYMFPQQPRHDDEDYQSDSDSFNPTLWEEQRQQRMTVAFDFEDKKEEEDNSGKVKVEINLKRYPTPYPEDLKNMVKSVQSLVGKSVHAGHGHPHQHQHQHQHQLSTGTATSAGTNMEHTHLSKEQYEPPWPLPPKEDSMGGSPNDIRISDMRPTLVEPPMYKPKVVLLGKDKKESTDEEVDKLHCLNHSGSSATYSDYSPSQGSSGSSNPPANTHSHTHSHAHQHTPALPTPNKDQAPQTHWTNRLAQSFPKPIDSKPLLSQRETPPSGTLQQRGDRRPLSEPFDWAEAPHYDNTGFDAEESPLDPASSTGSQGNPPLGSKPRSQSTHGRRPLLRQERIVGVPLELDTQTLPFHSNQRSTPDNEPQSSGTPSQNPWQNWTRTPSPLEDRTAFPSKLDLTPTSSPNPDRKDLDSRMEQGAGPLPGSWTYHNNQGEQNRKDQLSVSGGNKVTVVMSKSSDRLSPMMRETRSKFKKSQSIDEIDIGSYKVYSIPMDSYSSSIEQQTSLDRPELPGSMEQTNMARSQSAPMLDDELGFPGPGASNQNQKPAIPQKAYHFDHNYNPQVTMDRRVPPPFPNTPDYVNHSSKALEYINQPGKTLPKELVSPRYRAYPPLEMFSFPQSPINQDGPPSQQQPIPTQRSRPGFLRRADSLVSSTELALFRRVHEAQQEALQEAQYRQQADPPLYSRALVYSTPMEHSAHTNMADSQSQMMHNKRNGRYDDDYPTYQEQKKPMIGYPTKSLTQRRPLSARSYSTETYGASQARPVSARPTMAALLEKMPPDYTLATCPEKPSDDTIKVRPVVPQKPEDITSRMPADWRQQLLRHIEAKRLDRSGVLKHNTLTLGMLCQGGGHGQGRSSTLNFNLYNNTKHEPSAGRWLPLPPPPSANATPSQQAAMLDNDQEGVSGSNQWAPYSLGRRDVPPDNLMKKSAHSHNPSHQTHNTHMIVTSSSSSSSTTPHRVVGQQGYDGMMNKGGQYQPGMPLSVVPSGGPGQYQGNMSQGHSAPGQAYPSSGLPMALSPSGNQPQYNPHTSHSSHQPSLPATNPQYHGNQGMVHSNQVVMTHTNPRPQSARCLLQTKGQKSTDGFQEQLCVRIEKNPGLGFSISGGISGQGNPFKPSDMVRPDLACQPITASPALPQSCHGNCCSLPQSFVYLSGIFVTRVQHDGPAASALQPGDKILQAQIIRALPLCGPDRIGTQWEQRRIRNLVFKLIASIPSAEVSSSLASLWTATREKRMSLEESVSCIVTSVHCVIGIKGLFLVHLCIFCLDAQRALELLQQYRAKLDQRQQNQSRTKRGLVEEDHQLQQSLDRVINVFQSQLFSALLDIQEYYELTILADSKSSVDQTDGPRNLAAPCNPPAEPSALPQSPSGPLRPQASGGPSQQKPLASRPKSIKSPAPPPPVPPEAPTTEPSSPTTQPISPQSQPAKVKYRAPLPPAQPGASKSPASGTPKPSSPTAATSPRVTVNGVETPTGSIKTPAGVTLNGTKPRLTATNSDVSSESSITSANPQGSSISPDVNLVTVSALVSSTIQGFMPPTTPDKLTLTSTIPSTSPGLNRVTETTKISTATVTNKDTGAGKVAPSTTPISPKSPNQGKFTFSSRSPTVAPGPLTKGPPLSPTSPGPLKVTSTSPSHGPTSPRSPTTPLTPNKVERTREREEREIEGMNEEDEKKETETDRRQENVTDSNKRLSGRTGKLQLGDVSKYRYQEEEGASPGAPKLHQPPTPLPSAPNGSSQRAAGRRDPGEGGEGGGDLEERGRGCRDHGERPGTITGEGRLSRPPAATCDGARSWFRWRRRQLSQIQHVHGYVTHTHITPAQVESPDVPFDDEAWPHPEGERLNEVPAPPFSSLYSQSHAYYQCSVGLWSLRPPAGDAQYHKHATQQKVELWGLVESARHRQSHEFCCSPKKPSSGSTKGKSGKGKGKSGKSHSHSKHNQNSLQVHTPNHQLQPSPLHSPKHGPHSPNHGCHSPKHLLPSPSPSYYHIAPPSPSHQLAPPSPTYQLAPQSPNRPLHSPSQHQLHLSLSQHQLQHHCQNQQQYHPPASPSHLLSSQSTHQIYHHQQQQQQMQLHSPSHHSLFQQCQHHHHYPPPLPHASQSLSIHPFHSPQLPLCSGLGGYGWSTLPTNLATRSSRGKFPNLRDSVKKSPTKSKAKGKAASRQWPNDTYIWTAHSMETPPHMPLIHHFPQIQAHVQVGQPPSSGGHVGVSMVKRRQCRHPPIYVFVNGTEADYEYEEITLERGNSGLGFSIAGGTDNPHIGEDPSIFITKIIPGGAAAQNGRLRVNDCIVRVNDADVREVTHSGAVEALKEAGGLVRLCIRRRRSLTERIMDIKLVKGPKGLGFSIAGGVGNQHVPGDNSIYVTKIIEGGAAHKDGRLQIGDKLVAVNASCLEEVTHEEAVAALKSTPDVVYLRVAKHTSLFINDNFPPPDVTNSYSSHQDNHISPYMSGSQSVSPAPLTTPRYSPLPRAMAGDDDVTREPRRVVLQRGSTGLGFNIVGGEDGEGIFISFILAGGPADLCGELRKGDRILSVNGVDLSSATHEQAAAALKNAGQTVTIVAQYRPEEYSRFEAKIHDLREQMMTSSVSSSSTSPPTALHSQKPHRNAHSTSGGFMHKGVALFDYDGSAQDLSAPNQALPFHFGDILHVSSAGEEEWWPARHLSPPPPNCPEVGVIPSRRRYGNSAVPVLVLKYLSVCPPSPAHIIILFDPPAIKGDQKENPSGREEGEVKVKGGQSGEVSGQIELVTSGTSDTGQEETLLTYQPVMQQEVNYTRPVIVLGPMKDRVNDDLISEFPDKFGSCVPHTTRPRRDYEVDGRDYHFMSSRELMEQEIQEHKFIEAGQYNSHLYGTSVQSVREVADKGKHCILDVSGNAIKRLQMAGLHPIAIFIRPRNVDNILEMNKRFTEEQARKTFDRAVKMEQEFTEYFTAIVQGSSLEEVYSQRRRTKRLFHSTESRRENEAMAMWRTAGALLLILHTVFGQSSIRWCTISDAEQRKCRAMSESFAQVSIRPSLNCVNGLTVEGCVQKLQKKEADALSMFGTDIYRLSKTATFKMAASESKSDRTGASYYAVAVVKKKSGININNLKGKKSCHTGKGRTAGWNMPLGYFIDQGYMSVMGCKTSEGVANFFNASCIPGANQAGDPASLCALCRGDADGQNKCDLSIKERYFSYEGAFRKMCLVEDAGEVAFIHHTTVMDNTDGNGPEWAKALLSSDYELLCRDGTRAPVSQWQTCHLVRVPFRGIVVGNDITPSVVFNMLKEGLNNEADAITLDGGYIYTAGKEYGLVPATGESYTEDRDGSMYYAVAVVKKSSQDIRNLDNLRGRRSCHTGYGRTAGWNIPIATLMERGLITPQYCQIPQAVGEFFKQSCVPGANQPGFPSNLCGLCVGDSAGQNKCEKGRDLYDGYDGAFRCLATGEGDVAFIKHSTVFQNTDGNSGESWTVDLHSTDFQLLCSQGTKAEVTQYRNCHLARVPSHAVMVRPDTNIHAVYGLLDYAQTYFGSDTAPGFRMFDSQAYLGTDLIFKDSTIRLVGVADRKTYQEWLGQGYMDSLVNMECNSSSTVMSSVWLLLMGLFSFVLTNLWM</sequence>
<dbReference type="Proteomes" id="UP000831701">
    <property type="component" value="Chromosome 8"/>
</dbReference>
<organism evidence="1 2">
    <name type="scientific">Scortum barcoo</name>
    <name type="common">barcoo grunter</name>
    <dbReference type="NCBI Taxonomy" id="214431"/>
    <lineage>
        <taxon>Eukaryota</taxon>
        <taxon>Metazoa</taxon>
        <taxon>Chordata</taxon>
        <taxon>Craniata</taxon>
        <taxon>Vertebrata</taxon>
        <taxon>Euteleostomi</taxon>
        <taxon>Actinopterygii</taxon>
        <taxon>Neopterygii</taxon>
        <taxon>Teleostei</taxon>
        <taxon>Neoteleostei</taxon>
        <taxon>Acanthomorphata</taxon>
        <taxon>Eupercaria</taxon>
        <taxon>Centrarchiformes</taxon>
        <taxon>Terapontoidei</taxon>
        <taxon>Terapontidae</taxon>
        <taxon>Scortum</taxon>
    </lineage>
</organism>
<dbReference type="EMBL" id="CM041538">
    <property type="protein sequence ID" value="KAI3368536.1"/>
    <property type="molecule type" value="Genomic_DNA"/>
</dbReference>
<reference evidence="1" key="1">
    <citation type="submission" date="2022-04" db="EMBL/GenBank/DDBJ databases">
        <title>Jade perch genome.</title>
        <authorList>
            <person name="Chao B."/>
        </authorList>
    </citation>
    <scope>NUCLEOTIDE SEQUENCE</scope>
    <source>
        <strain evidence="1">CB-2022</strain>
    </source>
</reference>
<keyword evidence="2" id="KW-1185">Reference proteome</keyword>
<proteinExistence type="predicted"/>
<accession>A0ACB8WLB0</accession>
<gene>
    <name evidence="1" type="ORF">L3Q82_025541</name>
</gene>
<name>A0ACB8WLB0_9TELE</name>
<protein>
    <submittedName>
        <fullName evidence="1">Uncharacterized protein</fullName>
    </submittedName>
</protein>
<evidence type="ECO:0000313" key="1">
    <source>
        <dbReference type="EMBL" id="KAI3368536.1"/>
    </source>
</evidence>
<comment type="caution">
    <text evidence="1">The sequence shown here is derived from an EMBL/GenBank/DDBJ whole genome shotgun (WGS) entry which is preliminary data.</text>
</comment>